<dbReference type="Proteomes" id="UP000193006">
    <property type="component" value="Chromosome"/>
</dbReference>
<organism evidence="1 2">
    <name type="scientific">Halalkalibacter krulwichiae</name>
    <dbReference type="NCBI Taxonomy" id="199441"/>
    <lineage>
        <taxon>Bacteria</taxon>
        <taxon>Bacillati</taxon>
        <taxon>Bacillota</taxon>
        <taxon>Bacilli</taxon>
        <taxon>Bacillales</taxon>
        <taxon>Bacillaceae</taxon>
        <taxon>Halalkalibacter</taxon>
    </lineage>
</organism>
<dbReference type="KEGG" id="bkw:BkAM31D_19590"/>
<dbReference type="AlphaFoldDB" id="A0A1X9MJN6"/>
<evidence type="ECO:0000313" key="1">
    <source>
        <dbReference type="EMBL" id="ARK31861.1"/>
    </source>
</evidence>
<name>A0A1X9MJN6_9BACI</name>
<proteinExistence type="predicted"/>
<gene>
    <name evidence="1" type="ORF">BkAM31D_19590</name>
</gene>
<reference evidence="1 2" key="1">
    <citation type="submission" date="2017-04" db="EMBL/GenBank/DDBJ databases">
        <title>Bacillus krulwichiae AM31D Genome sequencing and assembly.</title>
        <authorList>
            <person name="Krulwich T.A."/>
            <person name="Anastor L."/>
            <person name="Ehrlich R."/>
            <person name="Ehrlich G.D."/>
            <person name="Janto B."/>
        </authorList>
    </citation>
    <scope>NUCLEOTIDE SEQUENCE [LARGE SCALE GENOMIC DNA]</scope>
    <source>
        <strain evidence="1 2">AM31D</strain>
    </source>
</reference>
<sequence>MEKLFVGFHYVSAITSFVVTLPQKGESKVISYEDFRCFFVETGFVSSNAMLGGAYVETEILEEFDFDINGVEGVELVCAS</sequence>
<dbReference type="RefSeq" id="WP_066156311.1">
    <property type="nucleotide sequence ID" value="NZ_CP020814.1"/>
</dbReference>
<protein>
    <submittedName>
        <fullName evidence="1">Uncharacterized protein</fullName>
    </submittedName>
</protein>
<evidence type="ECO:0000313" key="2">
    <source>
        <dbReference type="Proteomes" id="UP000193006"/>
    </source>
</evidence>
<accession>A0A1X9MJN6</accession>
<dbReference type="STRING" id="199441.BkAM31D_19590"/>
<keyword evidence="2" id="KW-1185">Reference proteome</keyword>
<dbReference type="EMBL" id="CP020814">
    <property type="protein sequence ID" value="ARK31861.1"/>
    <property type="molecule type" value="Genomic_DNA"/>
</dbReference>